<dbReference type="Proteomes" id="UP000515146">
    <property type="component" value="Unplaced"/>
</dbReference>
<protein>
    <submittedName>
        <fullName evidence="7">ATP synthase mitochondrial F1 complex assembly factor 2-like</fullName>
    </submittedName>
</protein>
<reference evidence="7" key="1">
    <citation type="submission" date="2025-08" db="UniProtKB">
        <authorList>
            <consortium name="RefSeq"/>
        </authorList>
    </citation>
    <scope>IDENTIFICATION</scope>
    <source>
        <strain evidence="7">Airmid</strain>
    </source>
</reference>
<evidence type="ECO:0000313" key="7">
    <source>
        <dbReference type="RefSeq" id="XP_027203285.1"/>
    </source>
</evidence>
<dbReference type="Gene3D" id="3.30.2180.10">
    <property type="entry name" value="ATP12-like"/>
    <property type="match status" value="1"/>
</dbReference>
<keyword evidence="4" id="KW-0496">Mitochondrion</keyword>
<name>A0A6P6YDC3_DERPT</name>
<dbReference type="InterPro" id="IPR023335">
    <property type="entry name" value="ATP12_ortho_dom_sf"/>
</dbReference>
<dbReference type="Pfam" id="PF07542">
    <property type="entry name" value="ATP12"/>
    <property type="match status" value="1"/>
</dbReference>
<comment type="similarity">
    <text evidence="2">Belongs to the ATP12 family.</text>
</comment>
<dbReference type="InParanoid" id="A0A6P6YDC3"/>
<comment type="subcellular location">
    <subcellularLocation>
        <location evidence="1">Mitochondrion</location>
    </subcellularLocation>
</comment>
<organism evidence="6 7">
    <name type="scientific">Dermatophagoides pteronyssinus</name>
    <name type="common">European house dust mite</name>
    <dbReference type="NCBI Taxonomy" id="6956"/>
    <lineage>
        <taxon>Eukaryota</taxon>
        <taxon>Metazoa</taxon>
        <taxon>Ecdysozoa</taxon>
        <taxon>Arthropoda</taxon>
        <taxon>Chelicerata</taxon>
        <taxon>Arachnida</taxon>
        <taxon>Acari</taxon>
        <taxon>Acariformes</taxon>
        <taxon>Sarcoptiformes</taxon>
        <taxon>Astigmata</taxon>
        <taxon>Psoroptidia</taxon>
        <taxon>Analgoidea</taxon>
        <taxon>Pyroglyphidae</taxon>
        <taxon>Dermatophagoidinae</taxon>
        <taxon>Dermatophagoides</taxon>
    </lineage>
</organism>
<dbReference type="GO" id="GO:0033615">
    <property type="term" value="P:mitochondrial proton-transporting ATP synthase complex assembly"/>
    <property type="evidence" value="ECO:0007669"/>
    <property type="project" value="TreeGrafter"/>
</dbReference>
<dbReference type="GeneID" id="113797149"/>
<keyword evidence="3" id="KW-0809">Transit peptide</keyword>
<proteinExistence type="inferred from homology"/>
<accession>A0A6P6YDC3</accession>
<dbReference type="AlphaFoldDB" id="A0A6P6YDC3"/>
<dbReference type="PANTHER" id="PTHR21013">
    <property type="entry name" value="ATP SYNTHASE MITOCHONDRIAL F1 COMPLEX ASSEMBLY FACTOR 2/ATP12 PROTEIN, MITOCHONDRIAL PRECURSOR"/>
    <property type="match status" value="1"/>
</dbReference>
<dbReference type="FunCoup" id="A0A6P6YDC3">
    <property type="interactions" value="1459"/>
</dbReference>
<evidence type="ECO:0000256" key="5">
    <source>
        <dbReference type="ARBA" id="ARBA00023186"/>
    </source>
</evidence>
<sequence>MIYRINPFKSFGWQKQMIRFSSSSSLSNPNIKRFYKNVHIIKSDCHEPRYEIILDKRKLKTPKGSVFYVQNEPLASMIATEWDSQKDKIIPTSMHLTSLVNTVIDNPGGHTIDSYVDKLISYLEFDTVCYRNSLPTELYELQTNRLDPIVQWFADQFKCSMPITTDVVSPEIDQRTLEIIRKYLRSFNEWSMVGIMYATENLKSLILTCALIARQLSVEQAVSLSRIEENFQASRWTSVEYHHDIEQYNIESRVAAAIVFILLNFEKNYVSQKSIN</sequence>
<evidence type="ECO:0000256" key="3">
    <source>
        <dbReference type="ARBA" id="ARBA00022946"/>
    </source>
</evidence>
<gene>
    <name evidence="7" type="primary">LOC113797149</name>
</gene>
<dbReference type="RefSeq" id="XP_027203285.1">
    <property type="nucleotide sequence ID" value="XM_027347484.1"/>
</dbReference>
<evidence type="ECO:0000256" key="1">
    <source>
        <dbReference type="ARBA" id="ARBA00004173"/>
    </source>
</evidence>
<dbReference type="SUPFAM" id="SSF160909">
    <property type="entry name" value="ATP12-like"/>
    <property type="match status" value="1"/>
</dbReference>
<evidence type="ECO:0000313" key="6">
    <source>
        <dbReference type="Proteomes" id="UP000515146"/>
    </source>
</evidence>
<dbReference type="OrthoDB" id="5673at2759"/>
<dbReference type="InterPro" id="IPR042272">
    <property type="entry name" value="ATP12_ATP_synth-F1-assembly_N"/>
</dbReference>
<evidence type="ECO:0000256" key="4">
    <source>
        <dbReference type="ARBA" id="ARBA00023128"/>
    </source>
</evidence>
<dbReference type="KEGG" id="dpte:113797149"/>
<dbReference type="OMA" id="WDPVLHW"/>
<keyword evidence="6" id="KW-1185">Reference proteome</keyword>
<dbReference type="GO" id="GO:0005739">
    <property type="term" value="C:mitochondrion"/>
    <property type="evidence" value="ECO:0007669"/>
    <property type="project" value="UniProtKB-SubCell"/>
</dbReference>
<dbReference type="Gene3D" id="1.10.3580.10">
    <property type="entry name" value="ATP12 ATPase"/>
    <property type="match status" value="1"/>
</dbReference>
<evidence type="ECO:0000256" key="2">
    <source>
        <dbReference type="ARBA" id="ARBA00008231"/>
    </source>
</evidence>
<keyword evidence="5" id="KW-0143">Chaperone</keyword>
<dbReference type="PANTHER" id="PTHR21013:SF10">
    <property type="entry name" value="ATP SYNTHASE MITOCHONDRIAL F1 COMPLEX ASSEMBLY FACTOR 2"/>
    <property type="match status" value="1"/>
</dbReference>
<dbReference type="InterPro" id="IPR011419">
    <property type="entry name" value="ATP12_ATP_synth-F1-assembly"/>
</dbReference>